<organism evidence="2 3">
    <name type="scientific">Ampelomyces quisqualis</name>
    <name type="common">Powdery mildew agent</name>
    <dbReference type="NCBI Taxonomy" id="50730"/>
    <lineage>
        <taxon>Eukaryota</taxon>
        <taxon>Fungi</taxon>
        <taxon>Dikarya</taxon>
        <taxon>Ascomycota</taxon>
        <taxon>Pezizomycotina</taxon>
        <taxon>Dothideomycetes</taxon>
        <taxon>Pleosporomycetidae</taxon>
        <taxon>Pleosporales</taxon>
        <taxon>Pleosporineae</taxon>
        <taxon>Phaeosphaeriaceae</taxon>
        <taxon>Ampelomyces</taxon>
    </lineage>
</organism>
<evidence type="ECO:0000256" key="1">
    <source>
        <dbReference type="SAM" id="Phobius"/>
    </source>
</evidence>
<dbReference type="EMBL" id="ML979134">
    <property type="protein sequence ID" value="KAF1917739.1"/>
    <property type="molecule type" value="Genomic_DNA"/>
</dbReference>
<sequence length="156" mass="17680">MCTHTTLTTTSPRTQSEAWMIRCQEPSAILNSRKFLLAQEKAPARNTLTTTSPHTLMPPLKPPQPLTPLRFQILSTLHLKTPISPPTHTFPFPSMFPNLFLRRHTCCPEFLFSSHKRQNFATRIDISLSSQPWRVSTPSLAGFLVVVVVVVFVETR</sequence>
<accession>A0A6A5QQR6</accession>
<keyword evidence="1" id="KW-1133">Transmembrane helix</keyword>
<reference evidence="2" key="1">
    <citation type="journal article" date="2020" name="Stud. Mycol.">
        <title>101 Dothideomycetes genomes: a test case for predicting lifestyles and emergence of pathogens.</title>
        <authorList>
            <person name="Haridas S."/>
            <person name="Albert R."/>
            <person name="Binder M."/>
            <person name="Bloem J."/>
            <person name="Labutti K."/>
            <person name="Salamov A."/>
            <person name="Andreopoulos B."/>
            <person name="Baker S."/>
            <person name="Barry K."/>
            <person name="Bills G."/>
            <person name="Bluhm B."/>
            <person name="Cannon C."/>
            <person name="Castanera R."/>
            <person name="Culley D."/>
            <person name="Daum C."/>
            <person name="Ezra D."/>
            <person name="Gonzalez J."/>
            <person name="Henrissat B."/>
            <person name="Kuo A."/>
            <person name="Liang C."/>
            <person name="Lipzen A."/>
            <person name="Lutzoni F."/>
            <person name="Magnuson J."/>
            <person name="Mondo S."/>
            <person name="Nolan M."/>
            <person name="Ohm R."/>
            <person name="Pangilinan J."/>
            <person name="Park H.-J."/>
            <person name="Ramirez L."/>
            <person name="Alfaro M."/>
            <person name="Sun H."/>
            <person name="Tritt A."/>
            <person name="Yoshinaga Y."/>
            <person name="Zwiers L.-H."/>
            <person name="Turgeon B."/>
            <person name="Goodwin S."/>
            <person name="Spatafora J."/>
            <person name="Crous P."/>
            <person name="Grigoriev I."/>
        </authorList>
    </citation>
    <scope>NUCLEOTIDE SEQUENCE</scope>
    <source>
        <strain evidence="2">HMLAC05119</strain>
    </source>
</reference>
<name>A0A6A5QQR6_AMPQU</name>
<keyword evidence="3" id="KW-1185">Reference proteome</keyword>
<protein>
    <submittedName>
        <fullName evidence="2">Uncharacterized protein</fullName>
    </submittedName>
</protein>
<gene>
    <name evidence="2" type="ORF">BDU57DRAFT_175783</name>
</gene>
<dbReference type="Proteomes" id="UP000800096">
    <property type="component" value="Unassembled WGS sequence"/>
</dbReference>
<proteinExistence type="predicted"/>
<evidence type="ECO:0000313" key="3">
    <source>
        <dbReference type="Proteomes" id="UP000800096"/>
    </source>
</evidence>
<keyword evidence="1" id="KW-0472">Membrane</keyword>
<dbReference type="AlphaFoldDB" id="A0A6A5QQR6"/>
<evidence type="ECO:0000313" key="2">
    <source>
        <dbReference type="EMBL" id="KAF1917739.1"/>
    </source>
</evidence>
<keyword evidence="1" id="KW-0812">Transmembrane</keyword>
<feature type="transmembrane region" description="Helical" evidence="1">
    <location>
        <begin position="133"/>
        <end position="153"/>
    </location>
</feature>